<feature type="transmembrane region" description="Helical" evidence="6">
    <location>
        <begin position="138"/>
        <end position="157"/>
    </location>
</feature>
<dbReference type="PROSITE" id="PS50267">
    <property type="entry name" value="NA_NEUROTRAN_SYMP_3"/>
    <property type="match status" value="1"/>
</dbReference>
<evidence type="ECO:0000313" key="8">
    <source>
        <dbReference type="Proteomes" id="UP001166304"/>
    </source>
</evidence>
<keyword evidence="4 6" id="KW-1133">Transmembrane helix</keyword>
<feature type="transmembrane region" description="Helical" evidence="6">
    <location>
        <begin position="169"/>
        <end position="196"/>
    </location>
</feature>
<evidence type="ECO:0000256" key="3">
    <source>
        <dbReference type="ARBA" id="ARBA00022692"/>
    </source>
</evidence>
<dbReference type="NCBIfam" id="NF037979">
    <property type="entry name" value="Na_transp"/>
    <property type="match status" value="1"/>
</dbReference>
<feature type="transmembrane region" description="Helical" evidence="6">
    <location>
        <begin position="409"/>
        <end position="430"/>
    </location>
</feature>
<dbReference type="CDD" id="cd10336">
    <property type="entry name" value="SLC6sbd_Tyt1-Like"/>
    <property type="match status" value="1"/>
</dbReference>
<keyword evidence="3 6" id="KW-0812">Transmembrane</keyword>
<feature type="transmembrane region" description="Helical" evidence="6">
    <location>
        <begin position="249"/>
        <end position="272"/>
    </location>
</feature>
<dbReference type="InterPro" id="IPR037272">
    <property type="entry name" value="SNS_sf"/>
</dbReference>
<evidence type="ECO:0000256" key="6">
    <source>
        <dbReference type="SAM" id="Phobius"/>
    </source>
</evidence>
<dbReference type="GO" id="GO:0016020">
    <property type="term" value="C:membrane"/>
    <property type="evidence" value="ECO:0007669"/>
    <property type="project" value="UniProtKB-SubCell"/>
</dbReference>
<accession>A0AA41FYR9</accession>
<dbReference type="InterPro" id="IPR000175">
    <property type="entry name" value="Na/ntran_symport"/>
</dbReference>
<dbReference type="PRINTS" id="PR00176">
    <property type="entry name" value="NANEUSMPORT"/>
</dbReference>
<comment type="caution">
    <text evidence="7">The sequence shown here is derived from an EMBL/GenBank/DDBJ whole genome shotgun (WGS) entry which is preliminary data.</text>
</comment>
<feature type="transmembrane region" description="Helical" evidence="6">
    <location>
        <begin position="40"/>
        <end position="64"/>
    </location>
</feature>
<keyword evidence="8" id="KW-1185">Reference proteome</keyword>
<organism evidence="7 8">
    <name type="scientific">Haloarcula salina</name>
    <dbReference type="NCBI Taxonomy" id="1429914"/>
    <lineage>
        <taxon>Archaea</taxon>
        <taxon>Methanobacteriati</taxon>
        <taxon>Methanobacteriota</taxon>
        <taxon>Stenosarchaea group</taxon>
        <taxon>Halobacteria</taxon>
        <taxon>Halobacteriales</taxon>
        <taxon>Haloarculaceae</taxon>
        <taxon>Haloarcula</taxon>
    </lineage>
</organism>
<feature type="transmembrane region" description="Helical" evidence="6">
    <location>
        <begin position="337"/>
        <end position="356"/>
    </location>
</feature>
<evidence type="ECO:0000256" key="2">
    <source>
        <dbReference type="ARBA" id="ARBA00022448"/>
    </source>
</evidence>
<gene>
    <name evidence="7" type="ORF">KTS37_04455</name>
</gene>
<dbReference type="PANTHER" id="PTHR42948:SF1">
    <property type="entry name" value="TRANSPORTER"/>
    <property type="match status" value="1"/>
</dbReference>
<dbReference type="AlphaFoldDB" id="A0AA41FYR9"/>
<dbReference type="InterPro" id="IPR047218">
    <property type="entry name" value="YocR/YhdH-like"/>
</dbReference>
<reference evidence="7" key="1">
    <citation type="submission" date="2021-06" db="EMBL/GenBank/DDBJ databases">
        <title>New haloarchaea isolates fom saline soil.</title>
        <authorList>
            <person name="Duran-Viseras A."/>
            <person name="Sanchez-Porro C.S."/>
            <person name="Ventosa A."/>
        </authorList>
    </citation>
    <scope>NUCLEOTIDE SEQUENCE</scope>
    <source>
        <strain evidence="7">JCM 18369</strain>
    </source>
</reference>
<name>A0AA41FYR9_9EURY</name>
<evidence type="ECO:0000256" key="5">
    <source>
        <dbReference type="ARBA" id="ARBA00023136"/>
    </source>
</evidence>
<feature type="transmembrane region" description="Helical" evidence="6">
    <location>
        <begin position="84"/>
        <end position="102"/>
    </location>
</feature>
<evidence type="ECO:0000256" key="4">
    <source>
        <dbReference type="ARBA" id="ARBA00022989"/>
    </source>
</evidence>
<sequence>MSDRETWATRLGFILAAIGSAVGLGNIWQFPFKTATNGGAVFLVFYLAAVLLIGVPAILAEFVVGRRTKSNAIDAFAELGHPQFRIVGALGVFTGFWILSYYDVVGGWVLRYILGSATGAYFGNPAEYFGAVSAGPEAVLAQALFLIICMSIVALGIEDGIEKATKVMVPSIVLLMLALAAWAATLGGAADGYAYFLTPDFSTLTANAGDVIPFAVGQAFFTLSLGMAIMITYSSYIDEDDSLPVDGGIIVVTNTLIGVLAGLVVFPILFAIGVSPDTSGPSAIFVAMASAFGQLPAGRVLGVLFFGVVLIAAVSSAISLLEVIVAYGVDNTGFSRLTLSFAAGAGLFVLGLPSAWDTAWLGWFDTLAYKLFLPLSVLLVLVFVGWVLSGEAVAELRQGTGGLGAFGPVWLWMVRTVVILAVILTLALGLQTLFLGSEPAIVPPI</sequence>
<evidence type="ECO:0000256" key="1">
    <source>
        <dbReference type="ARBA" id="ARBA00004141"/>
    </source>
</evidence>
<comment type="subcellular location">
    <subcellularLocation>
        <location evidence="1">Membrane</location>
        <topology evidence="1">Multi-pass membrane protein</topology>
    </subcellularLocation>
</comment>
<dbReference type="EMBL" id="JAHQXE010000001">
    <property type="protein sequence ID" value="MBV0901035.1"/>
    <property type="molecule type" value="Genomic_DNA"/>
</dbReference>
<dbReference type="GeneID" id="300247115"/>
<feature type="transmembrane region" description="Helical" evidence="6">
    <location>
        <begin position="300"/>
        <end position="325"/>
    </location>
</feature>
<dbReference type="Proteomes" id="UP001166304">
    <property type="component" value="Unassembled WGS sequence"/>
</dbReference>
<dbReference type="SUPFAM" id="SSF161070">
    <property type="entry name" value="SNF-like"/>
    <property type="match status" value="1"/>
</dbReference>
<feature type="transmembrane region" description="Helical" evidence="6">
    <location>
        <begin position="368"/>
        <end position="388"/>
    </location>
</feature>
<dbReference type="RefSeq" id="WP_162411697.1">
    <property type="nucleotide sequence ID" value="NZ_CP187146.1"/>
</dbReference>
<protein>
    <submittedName>
        <fullName evidence="7">Sodium-dependent transporter</fullName>
    </submittedName>
</protein>
<dbReference type="PANTHER" id="PTHR42948">
    <property type="entry name" value="TRANSPORTER"/>
    <property type="match status" value="1"/>
</dbReference>
<feature type="transmembrane region" description="Helical" evidence="6">
    <location>
        <begin position="7"/>
        <end position="28"/>
    </location>
</feature>
<dbReference type="Pfam" id="PF00209">
    <property type="entry name" value="SNF"/>
    <property type="match status" value="2"/>
</dbReference>
<evidence type="ECO:0000313" key="7">
    <source>
        <dbReference type="EMBL" id="MBV0901035.1"/>
    </source>
</evidence>
<feature type="transmembrane region" description="Helical" evidence="6">
    <location>
        <begin position="216"/>
        <end position="237"/>
    </location>
</feature>
<keyword evidence="2" id="KW-0813">Transport</keyword>
<proteinExistence type="predicted"/>
<keyword evidence="5 6" id="KW-0472">Membrane</keyword>